<evidence type="ECO:0000256" key="5">
    <source>
        <dbReference type="SAM" id="Phobius"/>
    </source>
</evidence>
<evidence type="ECO:0000256" key="2">
    <source>
        <dbReference type="ARBA" id="ARBA00022692"/>
    </source>
</evidence>
<dbReference type="InterPro" id="IPR007568">
    <property type="entry name" value="RTA1"/>
</dbReference>
<sequence>MNSTFDPALCTYATCSVDIYGQLTYIPSLGGNLLYLSIFGLAFTVHIGLGIRYHTWGFKIGMLGGIALEIMGYVARVELHYDVFNRTYFIIYLVGLTIGPAFFSGAIYICLARIIAVYGTETSPLTGRTITMIFIGCDFISLVLQAGGGALTSLDISSSLNQTGIDIMIAGLASQVASMTAFCCICIQIIFTIHTRPGIVNRNSTGLRKNVRFRLFLIAVGIATIAILIRCSFRVAELSEGFGSDLANNEVMFMVLDGAMMVIAVLVLTIGHPGPALGVAWKNGGFKFWKSRQPQTGHHHGHLQQATLLTSDAGKAAH</sequence>
<dbReference type="PANTHER" id="PTHR31465:SF9">
    <property type="entry name" value="SPHINGOID LONG-CHAIN BASE TRANSPORTER RSB1"/>
    <property type="match status" value="1"/>
</dbReference>
<evidence type="ECO:0000256" key="1">
    <source>
        <dbReference type="ARBA" id="ARBA00004141"/>
    </source>
</evidence>
<name>A0A0D2FGT5_9EURO</name>
<evidence type="ECO:0008006" key="8">
    <source>
        <dbReference type="Google" id="ProtNLM"/>
    </source>
</evidence>
<comment type="subcellular location">
    <subcellularLocation>
        <location evidence="1">Membrane</location>
        <topology evidence="1">Multi-pass membrane protein</topology>
    </subcellularLocation>
</comment>
<evidence type="ECO:0000256" key="4">
    <source>
        <dbReference type="ARBA" id="ARBA00023136"/>
    </source>
</evidence>
<dbReference type="AlphaFoldDB" id="A0A0D2FGT5"/>
<dbReference type="STRING" id="1442369.A0A0D2FGT5"/>
<evidence type="ECO:0000313" key="7">
    <source>
        <dbReference type="Proteomes" id="UP000053617"/>
    </source>
</evidence>
<dbReference type="PANTHER" id="PTHR31465">
    <property type="entry name" value="PROTEIN RTA1-RELATED"/>
    <property type="match status" value="1"/>
</dbReference>
<reference evidence="6 7" key="1">
    <citation type="submission" date="2015-01" db="EMBL/GenBank/DDBJ databases">
        <title>The Genome Sequence of Rhinocladiella mackenzie CBS 650.93.</title>
        <authorList>
            <consortium name="The Broad Institute Genomics Platform"/>
            <person name="Cuomo C."/>
            <person name="de Hoog S."/>
            <person name="Gorbushina A."/>
            <person name="Stielow B."/>
            <person name="Teixiera M."/>
            <person name="Abouelleil A."/>
            <person name="Chapman S.B."/>
            <person name="Priest M."/>
            <person name="Young S.K."/>
            <person name="Wortman J."/>
            <person name="Nusbaum C."/>
            <person name="Birren B."/>
        </authorList>
    </citation>
    <scope>NUCLEOTIDE SEQUENCE [LARGE SCALE GENOMIC DNA]</scope>
    <source>
        <strain evidence="6 7">CBS 650.93</strain>
    </source>
</reference>
<feature type="transmembrane region" description="Helical" evidence="5">
    <location>
        <begin position="167"/>
        <end position="194"/>
    </location>
</feature>
<dbReference type="GeneID" id="25297028"/>
<accession>A0A0D2FGT5</accession>
<dbReference type="HOGENOM" id="CLU_033465_6_1_1"/>
<dbReference type="OrthoDB" id="4521223at2759"/>
<feature type="transmembrane region" description="Helical" evidence="5">
    <location>
        <begin position="215"/>
        <end position="236"/>
    </location>
</feature>
<feature type="transmembrane region" description="Helical" evidence="5">
    <location>
        <begin position="33"/>
        <end position="53"/>
    </location>
</feature>
<dbReference type="RefSeq" id="XP_013268368.1">
    <property type="nucleotide sequence ID" value="XM_013412914.1"/>
</dbReference>
<feature type="transmembrane region" description="Helical" evidence="5">
    <location>
        <begin position="251"/>
        <end position="271"/>
    </location>
</feature>
<dbReference type="Pfam" id="PF04479">
    <property type="entry name" value="RTA1"/>
    <property type="match status" value="1"/>
</dbReference>
<feature type="transmembrane region" description="Helical" evidence="5">
    <location>
        <begin position="130"/>
        <end position="147"/>
    </location>
</feature>
<keyword evidence="4 5" id="KW-0472">Membrane</keyword>
<dbReference type="VEuPathDB" id="FungiDB:Z518_08957"/>
<proteinExistence type="predicted"/>
<dbReference type="EMBL" id="KN847481">
    <property type="protein sequence ID" value="KIX01232.1"/>
    <property type="molecule type" value="Genomic_DNA"/>
</dbReference>
<organism evidence="6 7">
    <name type="scientific">Rhinocladiella mackenziei CBS 650.93</name>
    <dbReference type="NCBI Taxonomy" id="1442369"/>
    <lineage>
        <taxon>Eukaryota</taxon>
        <taxon>Fungi</taxon>
        <taxon>Dikarya</taxon>
        <taxon>Ascomycota</taxon>
        <taxon>Pezizomycotina</taxon>
        <taxon>Eurotiomycetes</taxon>
        <taxon>Chaetothyriomycetidae</taxon>
        <taxon>Chaetothyriales</taxon>
        <taxon>Herpotrichiellaceae</taxon>
        <taxon>Rhinocladiella</taxon>
    </lineage>
</organism>
<gene>
    <name evidence="6" type="ORF">Z518_08957</name>
</gene>
<keyword evidence="7" id="KW-1185">Reference proteome</keyword>
<evidence type="ECO:0000313" key="6">
    <source>
        <dbReference type="EMBL" id="KIX01232.1"/>
    </source>
</evidence>
<keyword evidence="3 5" id="KW-1133">Transmembrane helix</keyword>
<dbReference type="GO" id="GO:0005886">
    <property type="term" value="C:plasma membrane"/>
    <property type="evidence" value="ECO:0007669"/>
    <property type="project" value="TreeGrafter"/>
</dbReference>
<feature type="transmembrane region" description="Helical" evidence="5">
    <location>
        <begin position="60"/>
        <end position="77"/>
    </location>
</feature>
<dbReference type="GO" id="GO:0000324">
    <property type="term" value="C:fungal-type vacuole"/>
    <property type="evidence" value="ECO:0007669"/>
    <property type="project" value="TreeGrafter"/>
</dbReference>
<protein>
    <recommendedName>
        <fullName evidence="8">RTA1 domain protein</fullName>
    </recommendedName>
</protein>
<dbReference type="Proteomes" id="UP000053617">
    <property type="component" value="Unassembled WGS sequence"/>
</dbReference>
<keyword evidence="2 5" id="KW-0812">Transmembrane</keyword>
<evidence type="ECO:0000256" key="3">
    <source>
        <dbReference type="ARBA" id="ARBA00022989"/>
    </source>
</evidence>
<feature type="transmembrane region" description="Helical" evidence="5">
    <location>
        <begin position="89"/>
        <end position="118"/>
    </location>
</feature>